<dbReference type="AlphaFoldDB" id="G4CK63"/>
<organism evidence="1 2">
    <name type="scientific">Neisseria shayeganii 871</name>
    <dbReference type="NCBI Taxonomy" id="1032488"/>
    <lineage>
        <taxon>Bacteria</taxon>
        <taxon>Pseudomonadati</taxon>
        <taxon>Pseudomonadota</taxon>
        <taxon>Betaproteobacteria</taxon>
        <taxon>Neisseriales</taxon>
        <taxon>Neisseriaceae</taxon>
        <taxon>Neisseria</taxon>
    </lineage>
</organism>
<dbReference type="PATRIC" id="fig|1032488.3.peg.1899"/>
<dbReference type="HOGENOM" id="CLU_3254584_0_0_4"/>
<protein>
    <submittedName>
        <fullName evidence="1">Uncharacterized protein</fullName>
    </submittedName>
</protein>
<name>G4CK63_9NEIS</name>
<evidence type="ECO:0000313" key="1">
    <source>
        <dbReference type="EMBL" id="EGY51790.1"/>
    </source>
</evidence>
<sequence length="42" mass="4445">MLICGSENQSANGGILTKNAAGLRAFHERISGYLKAVQVARV</sequence>
<gene>
    <name evidence="1" type="ORF">HMPREF9371_2003</name>
</gene>
<evidence type="ECO:0000313" key="2">
    <source>
        <dbReference type="Proteomes" id="UP000003019"/>
    </source>
</evidence>
<dbReference type="Proteomes" id="UP000003019">
    <property type="component" value="Unassembled WGS sequence"/>
</dbReference>
<proteinExistence type="predicted"/>
<reference evidence="1 2" key="1">
    <citation type="submission" date="2011-05" db="EMBL/GenBank/DDBJ databases">
        <authorList>
            <person name="Muzny D."/>
            <person name="Qin X."/>
            <person name="Deng J."/>
            <person name="Jiang H."/>
            <person name="Liu Y."/>
            <person name="Qu J."/>
            <person name="Song X.-Z."/>
            <person name="Zhang L."/>
            <person name="Thornton R."/>
            <person name="Coyle M."/>
            <person name="Francisco L."/>
            <person name="Jackson L."/>
            <person name="Javaid M."/>
            <person name="Korchina V."/>
            <person name="Kovar C."/>
            <person name="Mata R."/>
            <person name="Mathew T."/>
            <person name="Ngo R."/>
            <person name="Nguyen L."/>
            <person name="Nguyen N."/>
            <person name="Okwuonu G."/>
            <person name="Ongeri F."/>
            <person name="Pham C."/>
            <person name="Simmons D."/>
            <person name="Wilczek-Boney K."/>
            <person name="Hale W."/>
            <person name="Jakkamsetti A."/>
            <person name="Pham P."/>
            <person name="Ruth R."/>
            <person name="San Lucas F."/>
            <person name="Warren J."/>
            <person name="Zhang J."/>
            <person name="Zhao Z."/>
            <person name="Zhou C."/>
            <person name="Zhu D."/>
            <person name="Lee S."/>
            <person name="Bess C."/>
            <person name="Blankenburg K."/>
            <person name="Forbes L."/>
            <person name="Fu Q."/>
            <person name="Gubbala S."/>
            <person name="Hirani K."/>
            <person name="Jayaseelan J.C."/>
            <person name="Lara F."/>
            <person name="Munidasa M."/>
            <person name="Palculict T."/>
            <person name="Patil S."/>
            <person name="Pu L.-L."/>
            <person name="Saada N."/>
            <person name="Tang L."/>
            <person name="Weissenberger G."/>
            <person name="Zhu Y."/>
            <person name="Hemphill L."/>
            <person name="Shang Y."/>
            <person name="Youmans B."/>
            <person name="Ayvaz T."/>
            <person name="Ross M."/>
            <person name="Santibanez J."/>
            <person name="Aqrawi P."/>
            <person name="Gross S."/>
            <person name="Joshi V."/>
            <person name="Fowler G."/>
            <person name="Nazareth L."/>
            <person name="Reid J."/>
            <person name="Worley K."/>
            <person name="Petrosino J."/>
            <person name="Highlander S."/>
            <person name="Gibbs R."/>
        </authorList>
    </citation>
    <scope>NUCLEOTIDE SEQUENCE [LARGE SCALE GENOMIC DNA]</scope>
    <source>
        <strain evidence="1 2">871</strain>
    </source>
</reference>
<keyword evidence="2" id="KW-1185">Reference proteome</keyword>
<accession>G4CK63</accession>
<dbReference type="EMBL" id="AGAY01000069">
    <property type="protein sequence ID" value="EGY51790.1"/>
    <property type="molecule type" value="Genomic_DNA"/>
</dbReference>
<comment type="caution">
    <text evidence="1">The sequence shown here is derived from an EMBL/GenBank/DDBJ whole genome shotgun (WGS) entry which is preliminary data.</text>
</comment>